<dbReference type="PROSITE" id="PS50890">
    <property type="entry name" value="PUA"/>
    <property type="match status" value="1"/>
</dbReference>
<dbReference type="Gene3D" id="3.30.300.20">
    <property type="match status" value="1"/>
</dbReference>
<dbReference type="InterPro" id="IPR015946">
    <property type="entry name" value="KH_dom-like_a/b"/>
</dbReference>
<dbReference type="KEGG" id="abae:CL176_06645"/>
<comment type="similarity">
    <text evidence="3">Belongs to the KhpA RNA-binding protein family.</text>
</comment>
<dbReference type="EMBL" id="CP023434">
    <property type="protein sequence ID" value="AXY25701.1"/>
    <property type="molecule type" value="Genomic_DNA"/>
</dbReference>
<comment type="subunit">
    <text evidence="3">Forms a complex with KhpB.</text>
</comment>
<keyword evidence="3" id="KW-0143">Chaperone</keyword>
<dbReference type="GO" id="GO:0009252">
    <property type="term" value="P:peptidoglycan biosynthetic process"/>
    <property type="evidence" value="ECO:0007669"/>
    <property type="project" value="UniProtKB-UniRule"/>
</dbReference>
<organism evidence="4 5">
    <name type="scientific">Suicoccus acidiformans</name>
    <dbReference type="NCBI Taxonomy" id="2036206"/>
    <lineage>
        <taxon>Bacteria</taxon>
        <taxon>Bacillati</taxon>
        <taxon>Bacillota</taxon>
        <taxon>Bacilli</taxon>
        <taxon>Lactobacillales</taxon>
        <taxon>Aerococcaceae</taxon>
        <taxon>Suicoccus</taxon>
    </lineage>
</organism>
<dbReference type="GO" id="GO:0005737">
    <property type="term" value="C:cytoplasm"/>
    <property type="evidence" value="ECO:0007669"/>
    <property type="project" value="UniProtKB-SubCell"/>
</dbReference>
<dbReference type="PANTHER" id="PTHR34654">
    <property type="entry name" value="UPF0109 PROTEIN SCO5592"/>
    <property type="match status" value="1"/>
</dbReference>
<keyword evidence="3" id="KW-0961">Cell wall biogenesis/degradation</keyword>
<evidence type="ECO:0000313" key="5">
    <source>
        <dbReference type="Proteomes" id="UP000263232"/>
    </source>
</evidence>
<dbReference type="HAMAP" id="MF_00088">
    <property type="entry name" value="KhpA"/>
    <property type="match status" value="1"/>
</dbReference>
<dbReference type="InterPro" id="IPR020627">
    <property type="entry name" value="KhpA"/>
</dbReference>
<name>A0A347WKU4_9LACT</name>
<dbReference type="GO" id="GO:0008360">
    <property type="term" value="P:regulation of cell shape"/>
    <property type="evidence" value="ECO:0007669"/>
    <property type="project" value="UniProtKB-KW"/>
</dbReference>
<comment type="subcellular location">
    <subcellularLocation>
        <location evidence="3">Cytoplasm</location>
    </subcellularLocation>
</comment>
<keyword evidence="1 3" id="KW-0963">Cytoplasm</keyword>
<evidence type="ECO:0000256" key="3">
    <source>
        <dbReference type="HAMAP-Rule" id="MF_00088"/>
    </source>
</evidence>
<dbReference type="Proteomes" id="UP000263232">
    <property type="component" value="Chromosome"/>
</dbReference>
<protein>
    <recommendedName>
        <fullName evidence="3">RNA-binding protein KhpA</fullName>
    </recommendedName>
    <alternativeName>
        <fullName evidence="3">KH-domain protein A</fullName>
    </alternativeName>
</protein>
<keyword evidence="3" id="KW-0133">Cell shape</keyword>
<dbReference type="RefSeq" id="WP_118990603.1">
    <property type="nucleotide sequence ID" value="NZ_CP023434.1"/>
</dbReference>
<evidence type="ECO:0000256" key="2">
    <source>
        <dbReference type="ARBA" id="ARBA00022884"/>
    </source>
</evidence>
<dbReference type="GO" id="GO:0071555">
    <property type="term" value="P:cell wall organization"/>
    <property type="evidence" value="ECO:0007669"/>
    <property type="project" value="UniProtKB-KW"/>
</dbReference>
<dbReference type="OrthoDB" id="9812389at2"/>
<dbReference type="Pfam" id="PF13083">
    <property type="entry name" value="KH_KhpA-B"/>
    <property type="match status" value="1"/>
</dbReference>
<evidence type="ECO:0000256" key="1">
    <source>
        <dbReference type="ARBA" id="ARBA00022490"/>
    </source>
</evidence>
<dbReference type="AlphaFoldDB" id="A0A347WKU4"/>
<dbReference type="CDD" id="cd22533">
    <property type="entry name" value="KH-II_YlqC-like"/>
    <property type="match status" value="1"/>
</dbReference>
<reference evidence="4 5" key="1">
    <citation type="submission" date="2017-09" db="EMBL/GenBank/DDBJ databases">
        <title>Complete genome sequence of Oxytococcus suis strain ZY16052.</title>
        <authorList>
            <person name="Li F."/>
        </authorList>
    </citation>
    <scope>NUCLEOTIDE SEQUENCE [LARGE SCALE GENOMIC DNA]</scope>
    <source>
        <strain evidence="4 5">ZY16052</strain>
    </source>
</reference>
<accession>A0A347WKU4</accession>
<evidence type="ECO:0000313" key="4">
    <source>
        <dbReference type="EMBL" id="AXY25701.1"/>
    </source>
</evidence>
<comment type="function">
    <text evidence="3">A probable RNA chaperone. Forms a complex with KhpB which binds to cellular RNA and controls its expression. Plays a role in peptidoglycan (PG) homeostasis and cell length regulation.</text>
</comment>
<dbReference type="PANTHER" id="PTHR34654:SF1">
    <property type="entry name" value="RNA-BINDING PROTEIN KHPA"/>
    <property type="match status" value="1"/>
</dbReference>
<keyword evidence="2 3" id="KW-0694">RNA-binding</keyword>
<proteinExistence type="inferred from homology"/>
<dbReference type="PROSITE" id="PS50084">
    <property type="entry name" value="KH_TYPE_1"/>
    <property type="match status" value="1"/>
</dbReference>
<sequence length="85" mass="9687">MPNIIELITSMVTPLIEHPEDFSVEVIEGDEFMEYHLNLNPEDIGRVIGRKGRVIRSIRTIVYSIRPKGEKRSRVVVAEGEPDQA</sequence>
<dbReference type="SUPFAM" id="SSF54814">
    <property type="entry name" value="Prokaryotic type KH domain (KH-domain type II)"/>
    <property type="match status" value="1"/>
</dbReference>
<keyword evidence="5" id="KW-1185">Reference proteome</keyword>
<gene>
    <name evidence="3" type="primary">khpA</name>
    <name evidence="4" type="ORF">CL176_06645</name>
</gene>
<dbReference type="InterPro" id="IPR009019">
    <property type="entry name" value="KH_sf_prok-type"/>
</dbReference>
<dbReference type="GO" id="GO:0003723">
    <property type="term" value="F:RNA binding"/>
    <property type="evidence" value="ECO:0007669"/>
    <property type="project" value="UniProtKB-UniRule"/>
</dbReference>